<reference evidence="5 6" key="1">
    <citation type="journal article" date="2019" name="Sci. Rep.">
        <title>Extended insight into the Mycobacterium chelonae-abscessus complex through whole genome sequencing of Mycobacterium salmoniphilum outbreak and Mycobacterium salmoniphilum-like strains.</title>
        <authorList>
            <person name="Behra P.R.K."/>
            <person name="Das S."/>
            <person name="Pettersson B.M.F."/>
            <person name="Shirreff L."/>
            <person name="DuCote T."/>
            <person name="Jacobsson K.G."/>
            <person name="Ennis D.G."/>
            <person name="Kirsebom L.A."/>
        </authorList>
    </citation>
    <scope>NUCLEOTIDE SEQUENCE [LARGE SCALE GENOMIC DNA]</scope>
    <source>
        <strain evidence="5 6">DSM 45524</strain>
    </source>
</reference>
<proteinExistence type="inferred from homology"/>
<dbReference type="PANTHER" id="PTHR43392">
    <property type="entry name" value="AAA-TYPE ATPASE FAMILY PROTEIN / ANKYRIN REPEAT FAMILY PROTEIN"/>
    <property type="match status" value="1"/>
</dbReference>
<dbReference type="AlphaFoldDB" id="A0A4R5PDP3"/>
<sequence length="638" mass="69412">MATIDEARRALSAAYSAAGFSVSGRPGSNPPDKALARKLFMTARKADPAMADAWLGMVQIGDGRSSTYEQLAANASRIGTDLSHLGLNPAAVGARVQIDDYVAVDLIDAASADLAWIAAMVNEGNVEASETQIRAAFGPAGAPKTPTPPTTYDVAWHLLTQRKTPQFRYLQASLATRVKRWDDVLAAVGDAKDWPASINHELRFAALQLAAQAAAWLGLTESAVDDAKRAASDGTTVTIAADAKVIEALVYRYQGKEADAESTLTDVVARFPDTRGAQHAREALNDKNIGLLKTDTQTIASRTDRWDPATETTAAQREENKAASAAKELVEASETRLKSLIGQEAMKTEMRLIRADVKVTLFRSRKGLEAPPPSQHAIFNGPPGTGKTESATSFAEWLCGYRLIRSPEPLVFRRETVVGEHLGESEANITRLITRAIDEGRMLFCDEFQEMFQEGMSGGDAFGNAVLSGLMAAMENERHQLVVVVAGYKRGVEKVLSRNDGMRSRFAAEVPFVGFDPGELLQITDLMAGTNQIELHPTARDYALQTYTTLYNHSGYTQYGDEARGTDLAANGRYVRNLMQRAKKIHSARIEEKMGEDFDWDDAEAEIDPILLKTVVADDIYDAIPAVTTSELRTVLGR</sequence>
<dbReference type="InterPro" id="IPR050773">
    <property type="entry name" value="CbxX/CfxQ_RuBisCO_ESX"/>
</dbReference>
<feature type="domain" description="AAA+ ATPase" evidence="4">
    <location>
        <begin position="373"/>
        <end position="516"/>
    </location>
</feature>
<dbReference type="InterPro" id="IPR011990">
    <property type="entry name" value="TPR-like_helical_dom_sf"/>
</dbReference>
<dbReference type="RefSeq" id="WP_078335975.1">
    <property type="nucleotide sequence ID" value="NZ_MAFQ01000014.1"/>
</dbReference>
<evidence type="ECO:0000313" key="5">
    <source>
        <dbReference type="EMBL" id="TDH23170.1"/>
    </source>
</evidence>
<dbReference type="Gene3D" id="1.10.8.60">
    <property type="match status" value="1"/>
</dbReference>
<organism evidence="5 6">
    <name type="scientific">Mycobacteroides franklinii</name>
    <dbReference type="NCBI Taxonomy" id="948102"/>
    <lineage>
        <taxon>Bacteria</taxon>
        <taxon>Bacillati</taxon>
        <taxon>Actinomycetota</taxon>
        <taxon>Actinomycetes</taxon>
        <taxon>Mycobacteriales</taxon>
        <taxon>Mycobacteriaceae</taxon>
        <taxon>Mycobacteroides</taxon>
    </lineage>
</organism>
<dbReference type="Pfam" id="PF00004">
    <property type="entry name" value="AAA"/>
    <property type="match status" value="1"/>
</dbReference>
<dbReference type="InterPro" id="IPR027417">
    <property type="entry name" value="P-loop_NTPase"/>
</dbReference>
<evidence type="ECO:0000256" key="3">
    <source>
        <dbReference type="ARBA" id="ARBA00022840"/>
    </source>
</evidence>
<dbReference type="PANTHER" id="PTHR43392:SF2">
    <property type="entry name" value="AAA-TYPE ATPASE FAMILY PROTEIN _ ANKYRIN REPEAT FAMILY PROTEIN"/>
    <property type="match status" value="1"/>
</dbReference>
<comment type="caution">
    <text evidence="5">The sequence shown here is derived from an EMBL/GenBank/DDBJ whole genome shotgun (WGS) entry which is preliminary data.</text>
</comment>
<evidence type="ECO:0000313" key="6">
    <source>
        <dbReference type="Proteomes" id="UP000295627"/>
    </source>
</evidence>
<comment type="similarity">
    <text evidence="1">Belongs to the CbxX/CfxQ family.</text>
</comment>
<evidence type="ECO:0000259" key="4">
    <source>
        <dbReference type="SMART" id="SM00382"/>
    </source>
</evidence>
<dbReference type="InterPro" id="IPR003959">
    <property type="entry name" value="ATPase_AAA_core"/>
</dbReference>
<keyword evidence="3" id="KW-0067">ATP-binding</keyword>
<dbReference type="Gene3D" id="3.40.50.300">
    <property type="entry name" value="P-loop containing nucleotide triphosphate hydrolases"/>
    <property type="match status" value="1"/>
</dbReference>
<dbReference type="Proteomes" id="UP000295627">
    <property type="component" value="Unassembled WGS sequence"/>
</dbReference>
<dbReference type="InterPro" id="IPR000641">
    <property type="entry name" value="CbxX/CfxQ"/>
</dbReference>
<dbReference type="SUPFAM" id="SSF52540">
    <property type="entry name" value="P-loop containing nucleoside triphosphate hydrolases"/>
    <property type="match status" value="1"/>
</dbReference>
<evidence type="ECO:0000256" key="1">
    <source>
        <dbReference type="ARBA" id="ARBA00010378"/>
    </source>
</evidence>
<keyword evidence="2" id="KW-0547">Nucleotide-binding</keyword>
<evidence type="ECO:0000256" key="2">
    <source>
        <dbReference type="ARBA" id="ARBA00022741"/>
    </source>
</evidence>
<dbReference type="InterPro" id="IPR049078">
    <property type="entry name" value="T7SS_EccA1-like_N"/>
</dbReference>
<dbReference type="GO" id="GO:0005524">
    <property type="term" value="F:ATP binding"/>
    <property type="evidence" value="ECO:0007669"/>
    <property type="project" value="UniProtKB-KW"/>
</dbReference>
<dbReference type="SMART" id="SM00382">
    <property type="entry name" value="AAA"/>
    <property type="match status" value="1"/>
</dbReference>
<dbReference type="Pfam" id="PF21545">
    <property type="entry name" value="T7SS_EccA1_N"/>
    <property type="match status" value="1"/>
</dbReference>
<protein>
    <submittedName>
        <fullName evidence="5">AAA family ATPase</fullName>
    </submittedName>
</protein>
<dbReference type="Gene3D" id="1.25.40.10">
    <property type="entry name" value="Tetratricopeptide repeat domain"/>
    <property type="match status" value="1"/>
</dbReference>
<gene>
    <name evidence="5" type="ORF">EJ571_06855</name>
</gene>
<accession>A0A4R5PDP3</accession>
<dbReference type="EMBL" id="RXLR01000013">
    <property type="protein sequence ID" value="TDH23170.1"/>
    <property type="molecule type" value="Genomic_DNA"/>
</dbReference>
<dbReference type="PRINTS" id="PR00819">
    <property type="entry name" value="CBXCFQXSUPER"/>
</dbReference>
<dbReference type="GO" id="GO:0016887">
    <property type="term" value="F:ATP hydrolysis activity"/>
    <property type="evidence" value="ECO:0007669"/>
    <property type="project" value="InterPro"/>
</dbReference>
<name>A0A4R5PDP3_9MYCO</name>
<dbReference type="InterPro" id="IPR003593">
    <property type="entry name" value="AAA+_ATPase"/>
</dbReference>